<dbReference type="AlphaFoldDB" id="A0A2R6XXQ1"/>
<evidence type="ECO:0000256" key="1">
    <source>
        <dbReference type="SAM" id="Phobius"/>
    </source>
</evidence>
<reference evidence="4" key="1">
    <citation type="journal article" date="2018" name="Sci. Rep.">
        <title>Lignite coal burning seam in the remote Altai Mountains harbors a hydrogen-driven thermophilic microbial community.</title>
        <authorList>
            <person name="Kadnikov V.V."/>
            <person name="Mardanov A.V."/>
            <person name="Ivasenko D.A."/>
            <person name="Antsiferov D.V."/>
            <person name="Beletsky A.V."/>
            <person name="Karnachuk O.V."/>
            <person name="Ravin N.V."/>
        </authorList>
    </citation>
    <scope>NUCLEOTIDE SEQUENCE [LARGE SCALE GENOMIC DNA]</scope>
</reference>
<keyword evidence="1" id="KW-0812">Transmembrane</keyword>
<evidence type="ECO:0000313" key="3">
    <source>
        <dbReference type="EMBL" id="PTQ55193.1"/>
    </source>
</evidence>
<dbReference type="Proteomes" id="UP000244338">
    <property type="component" value="Unassembled WGS sequence"/>
</dbReference>
<dbReference type="EMBL" id="PEBX01000169">
    <property type="protein sequence ID" value="PTQ55193.1"/>
    <property type="molecule type" value="Genomic_DNA"/>
</dbReference>
<dbReference type="InterPro" id="IPR025377">
    <property type="entry name" value="DUF4367"/>
</dbReference>
<accession>A0A2R6XXQ1</accession>
<sequence>MTKTNKPMDEKVLQEQYEEIKIRLLMARFAEMEGKKFQEENEELRKEAFYLPSEKTKRKFVKKLNRRFVFYKLFSTFRKLLPSRFPKVAFITLLVMITSLVCTLNVEAIRTKVLNMFIQVQQEYTEIRFGQDSSSFADHYLVINWENAYVPTKVPEGYKIVEVKDHQTMKVIEYKNNNGDIILFQHNIENNGMNVDTENADKVMFTTIQGNQGLAVEKNGVTTLVWYTGDNQFFLLGSSVTLDELVETAESVTILK</sequence>
<feature type="domain" description="DUF4367" evidence="2">
    <location>
        <begin position="149"/>
        <end position="252"/>
    </location>
</feature>
<keyword evidence="1" id="KW-1133">Transmembrane helix</keyword>
<protein>
    <submittedName>
        <fullName evidence="3">Outer membrane lipoprotein-sorting protein</fullName>
    </submittedName>
</protein>
<evidence type="ECO:0000259" key="2">
    <source>
        <dbReference type="Pfam" id="PF14285"/>
    </source>
</evidence>
<comment type="caution">
    <text evidence="3">The sequence shown here is derived from an EMBL/GenBank/DDBJ whole genome shotgun (WGS) entry which is preliminary data.</text>
</comment>
<dbReference type="Pfam" id="PF14285">
    <property type="entry name" value="DUF4367"/>
    <property type="match status" value="1"/>
</dbReference>
<keyword evidence="1" id="KW-0472">Membrane</keyword>
<feature type="transmembrane region" description="Helical" evidence="1">
    <location>
        <begin position="88"/>
        <end position="106"/>
    </location>
</feature>
<proteinExistence type="predicted"/>
<evidence type="ECO:0000313" key="4">
    <source>
        <dbReference type="Proteomes" id="UP000244338"/>
    </source>
</evidence>
<name>A0A2R6XXQ1_9BACL</name>
<organism evidence="3 4">
    <name type="scientific">Candidatus Carbonibacillus altaicus</name>
    <dbReference type="NCBI Taxonomy" id="2163959"/>
    <lineage>
        <taxon>Bacteria</taxon>
        <taxon>Bacillati</taxon>
        <taxon>Bacillota</taxon>
        <taxon>Bacilli</taxon>
        <taxon>Bacillales</taxon>
        <taxon>Candidatus Carbonibacillus</taxon>
    </lineage>
</organism>
<keyword evidence="3" id="KW-0449">Lipoprotein</keyword>
<gene>
    <name evidence="3" type="ORF">BSOLF_2931</name>
</gene>